<dbReference type="PROSITE" id="PS50089">
    <property type="entry name" value="ZF_RING_2"/>
    <property type="match status" value="1"/>
</dbReference>
<evidence type="ECO:0000313" key="5">
    <source>
        <dbReference type="Proteomes" id="UP000290900"/>
    </source>
</evidence>
<protein>
    <submittedName>
        <fullName evidence="4">DEKNAAC104450</fullName>
    </submittedName>
</protein>
<dbReference type="EMBL" id="CAACVR010000045">
    <property type="protein sequence ID" value="VEU23339.1"/>
    <property type="molecule type" value="Genomic_DNA"/>
</dbReference>
<keyword evidence="1" id="KW-0479">Metal-binding</keyword>
<dbReference type="InterPro" id="IPR001841">
    <property type="entry name" value="Znf_RING"/>
</dbReference>
<evidence type="ECO:0000259" key="3">
    <source>
        <dbReference type="PROSITE" id="PS50089"/>
    </source>
</evidence>
<dbReference type="STRING" id="13370.A0A448YQX0"/>
<sequence length="758" mass="84803">MGYRAMSSDEDLVLKSYGFLDPTTLKDLTFSLEKEFLGKTKNVPPRLHGLEKADHNRRAEQRALSDSPPPRSSRRPAPLPPGVSSKGLGSVPGSDFYARKLTDFRQKLRLLKPRPVRGSTNSHTTALTSSSLPIYNTAASETDFPRLSHVVTSATPSKLHRKRQTRSPIDQECVFCNLPLQNTLSSKAAERVIELHCSHQTHEQCLLLEMEAMGYLGESRKGGDNSDDFPECPVCKEGRKAIPSNPETAGELSAKVLFLPKEDFLHTTYQDLCSDPGNVLQKIQRKAASPKPTHVRKHSRGSSVTANLSTFSSASVVSPSSPDFDTIGWSSRYSISSLKEKFSRELQQLSEQRIIHGDVNLSPSLMSSFGGLRLCDKLSISTDSKVWSELYCYLFEHMLVLVDRKESTFKLVQMTSMISIETLSRWWISLQVSKDSDSRIFLSSARPEVLEKWTSALVDYKFKISVDLVTSTIRENEFSFLLSMAPENRADGGRGRQSPGANPRFYESTIKSLIFTQKPDNMIIVLNQQNPTPGSLVSITNIIKSLLLVRINITLIMCSTSHLLGECSVIEHYYLTGDQCLGSEDLLNDRIDRYQKRIRHGSLEVSGDSLDSVIHQYMSGYKVNDTTLIVLSSSSLDNYKAPEDMESVLIEINSRTQKSGSRPDTVRLISWDDVMEVICSRCGLEFDDSDFDISTDEEEEDNDSGQESSGTIDRGTTTDQVPRRSSLSRPVMWGSLFNDIDRALKEAHKSMEKYISHS</sequence>
<name>A0A448YQX0_BRENA</name>
<proteinExistence type="predicted"/>
<feature type="compositionally biased region" description="Polar residues" evidence="2">
    <location>
        <begin position="705"/>
        <end position="726"/>
    </location>
</feature>
<keyword evidence="1" id="KW-0862">Zinc</keyword>
<dbReference type="FunCoup" id="A0A448YQX0">
    <property type="interactions" value="69"/>
</dbReference>
<reference evidence="4 5" key="1">
    <citation type="submission" date="2018-12" db="EMBL/GenBank/DDBJ databases">
        <authorList>
            <person name="Tiukova I."/>
            <person name="Dainat J."/>
        </authorList>
    </citation>
    <scope>NUCLEOTIDE SEQUENCE [LARGE SCALE GENOMIC DNA]</scope>
</reference>
<dbReference type="InParanoid" id="A0A448YQX0"/>
<feature type="region of interest" description="Disordered" evidence="2">
    <location>
        <begin position="42"/>
        <end position="91"/>
    </location>
</feature>
<evidence type="ECO:0000313" key="4">
    <source>
        <dbReference type="EMBL" id="VEU23339.1"/>
    </source>
</evidence>
<dbReference type="Pfam" id="PF15411">
    <property type="entry name" value="PH_10"/>
    <property type="match status" value="1"/>
</dbReference>
<keyword evidence="1" id="KW-0863">Zinc-finger</keyword>
<feature type="compositionally biased region" description="Basic and acidic residues" evidence="2">
    <location>
        <begin position="48"/>
        <end position="63"/>
    </location>
</feature>
<evidence type="ECO:0000256" key="1">
    <source>
        <dbReference type="PROSITE-ProRule" id="PRU00175"/>
    </source>
</evidence>
<dbReference type="Proteomes" id="UP000290900">
    <property type="component" value="Unassembled WGS sequence"/>
</dbReference>
<keyword evidence="5" id="KW-1185">Reference proteome</keyword>
<gene>
    <name evidence="4" type="ORF">BRENAR_LOCUS4070</name>
</gene>
<dbReference type="GO" id="GO:0008270">
    <property type="term" value="F:zinc ion binding"/>
    <property type="evidence" value="ECO:0007669"/>
    <property type="project" value="UniProtKB-KW"/>
</dbReference>
<dbReference type="OrthoDB" id="299997at2759"/>
<evidence type="ECO:0000256" key="2">
    <source>
        <dbReference type="SAM" id="MobiDB-lite"/>
    </source>
</evidence>
<dbReference type="SUPFAM" id="SSF50729">
    <property type="entry name" value="PH domain-like"/>
    <property type="match status" value="1"/>
</dbReference>
<feature type="region of interest" description="Disordered" evidence="2">
    <location>
        <begin position="694"/>
        <end position="726"/>
    </location>
</feature>
<organism evidence="4 5">
    <name type="scientific">Brettanomyces naardenensis</name>
    <name type="common">Yeast</name>
    <dbReference type="NCBI Taxonomy" id="13370"/>
    <lineage>
        <taxon>Eukaryota</taxon>
        <taxon>Fungi</taxon>
        <taxon>Dikarya</taxon>
        <taxon>Ascomycota</taxon>
        <taxon>Saccharomycotina</taxon>
        <taxon>Pichiomycetes</taxon>
        <taxon>Pichiales</taxon>
        <taxon>Pichiaceae</taxon>
        <taxon>Brettanomyces</taxon>
    </lineage>
</organism>
<feature type="compositionally biased region" description="Pro residues" evidence="2">
    <location>
        <begin position="67"/>
        <end position="81"/>
    </location>
</feature>
<feature type="compositionally biased region" description="Acidic residues" evidence="2">
    <location>
        <begin position="694"/>
        <end position="704"/>
    </location>
</feature>
<accession>A0A448YQX0</accession>
<dbReference type="AlphaFoldDB" id="A0A448YQX0"/>
<feature type="domain" description="RING-type" evidence="3">
    <location>
        <begin position="173"/>
        <end position="236"/>
    </location>
</feature>